<dbReference type="AlphaFoldDB" id="A0A835YGQ0"/>
<feature type="region of interest" description="Disordered" evidence="1">
    <location>
        <begin position="165"/>
        <end position="256"/>
    </location>
</feature>
<feature type="compositionally biased region" description="Low complexity" evidence="1">
    <location>
        <begin position="440"/>
        <end position="484"/>
    </location>
</feature>
<feature type="compositionally biased region" description="Low complexity" evidence="1">
    <location>
        <begin position="94"/>
        <end position="112"/>
    </location>
</feature>
<feature type="compositionally biased region" description="Polar residues" evidence="1">
    <location>
        <begin position="243"/>
        <end position="256"/>
    </location>
</feature>
<gene>
    <name evidence="2" type="ORF">HYH03_000717</name>
</gene>
<feature type="region of interest" description="Disordered" evidence="1">
    <location>
        <begin position="55"/>
        <end position="143"/>
    </location>
</feature>
<dbReference type="Proteomes" id="UP000612055">
    <property type="component" value="Unassembled WGS sequence"/>
</dbReference>
<sequence>MQRQASVALSSLPPALDSNDGGEDAAADYLELRWRRTSRYLRSFQQRKDALAAELRQSLPPPVRSLTADLGAIPYPTPRGSAPASLPTSPHLLSSRGGSRPGSARPGPARAPQLVGPHPLASSGLDRLPSDAEPGSGPGGTDVGLIDGLLAEVLARSREASLLAKNSGRLTATPEDGRPATPPSALMTAEEAARHPVARPAHDSFPDPTAPGDSYEPRAASRSPRPASALVRPSGAWAAVQPGDTSTGSPSPASRLNSRNASLIQRSQTADAGGTSRLAPSRHLALQRSLAGEGERQRTASAGAPVHWARASPDRQRGTSPAPALRHSTSGFARSRSQGYAHHAWQSMDGSQGAAAPVVLPRLGSSSARDPTPAAPPVAEKPLPQPQPQPQPFQPQPQPESQLGASGGSGRFTASAGGVSQGSSARAQGVPTAAPTAQESLGAAVVAAQAAGRAAAQGLAPGQQSARGAQASSASRRQGASRGRAGAGQSGGRPSASSGRSPAASMSGASWWYKSTTQRQLVFLS</sequence>
<feature type="compositionally biased region" description="Pro residues" evidence="1">
    <location>
        <begin position="383"/>
        <end position="398"/>
    </location>
</feature>
<protein>
    <submittedName>
        <fullName evidence="2">Uncharacterized protein</fullName>
    </submittedName>
</protein>
<comment type="caution">
    <text evidence="2">The sequence shown here is derived from an EMBL/GenBank/DDBJ whole genome shotgun (WGS) entry which is preliminary data.</text>
</comment>
<name>A0A835YGQ0_9CHLO</name>
<proteinExistence type="predicted"/>
<accession>A0A835YGQ0</accession>
<evidence type="ECO:0000313" key="3">
    <source>
        <dbReference type="Proteomes" id="UP000612055"/>
    </source>
</evidence>
<feature type="compositionally biased region" description="Low complexity" evidence="1">
    <location>
        <begin position="217"/>
        <end position="234"/>
    </location>
</feature>
<evidence type="ECO:0000256" key="1">
    <source>
        <dbReference type="SAM" id="MobiDB-lite"/>
    </source>
</evidence>
<organism evidence="2 3">
    <name type="scientific">Edaphochlamys debaryana</name>
    <dbReference type="NCBI Taxonomy" id="47281"/>
    <lineage>
        <taxon>Eukaryota</taxon>
        <taxon>Viridiplantae</taxon>
        <taxon>Chlorophyta</taxon>
        <taxon>core chlorophytes</taxon>
        <taxon>Chlorophyceae</taxon>
        <taxon>CS clade</taxon>
        <taxon>Chlamydomonadales</taxon>
        <taxon>Chlamydomonadales incertae sedis</taxon>
        <taxon>Edaphochlamys</taxon>
    </lineage>
</organism>
<dbReference type="EMBL" id="JAEHOE010000001">
    <property type="protein sequence ID" value="KAG2502231.1"/>
    <property type="molecule type" value="Genomic_DNA"/>
</dbReference>
<feature type="compositionally biased region" description="Low complexity" evidence="1">
    <location>
        <begin position="414"/>
        <end position="429"/>
    </location>
</feature>
<feature type="compositionally biased region" description="Low complexity" evidence="1">
    <location>
        <begin position="492"/>
        <end position="510"/>
    </location>
</feature>
<evidence type="ECO:0000313" key="2">
    <source>
        <dbReference type="EMBL" id="KAG2502231.1"/>
    </source>
</evidence>
<reference evidence="2" key="1">
    <citation type="journal article" date="2020" name="bioRxiv">
        <title>Comparative genomics of Chlamydomonas.</title>
        <authorList>
            <person name="Craig R.J."/>
            <person name="Hasan A.R."/>
            <person name="Ness R.W."/>
            <person name="Keightley P.D."/>
        </authorList>
    </citation>
    <scope>NUCLEOTIDE SEQUENCE</scope>
    <source>
        <strain evidence="2">CCAP 11/70</strain>
    </source>
</reference>
<feature type="region of interest" description="Disordered" evidence="1">
    <location>
        <begin position="289"/>
        <end position="511"/>
    </location>
</feature>
<feature type="compositionally biased region" description="Polar residues" evidence="1">
    <location>
        <begin position="327"/>
        <end position="338"/>
    </location>
</feature>
<feature type="region of interest" description="Disordered" evidence="1">
    <location>
        <begin position="1"/>
        <end position="23"/>
    </location>
</feature>
<keyword evidence="3" id="KW-1185">Reference proteome</keyword>